<dbReference type="EMBL" id="CP025958">
    <property type="protein sequence ID" value="AWM35873.1"/>
    <property type="molecule type" value="Genomic_DNA"/>
</dbReference>
<reference evidence="1 2" key="1">
    <citation type="submission" date="2018-01" db="EMBL/GenBank/DDBJ databases">
        <title>G. obscuriglobus.</title>
        <authorList>
            <person name="Franke J."/>
            <person name="Blomberg W."/>
            <person name="Selmecki A."/>
        </authorList>
    </citation>
    <scope>NUCLEOTIDE SEQUENCE [LARGE SCALE GENOMIC DNA]</scope>
    <source>
        <strain evidence="1 2">DSM 5831</strain>
    </source>
</reference>
<dbReference type="Proteomes" id="UP000245802">
    <property type="component" value="Chromosome"/>
</dbReference>
<gene>
    <name evidence="1" type="ORF">C1280_01805</name>
</gene>
<evidence type="ECO:0000313" key="1">
    <source>
        <dbReference type="EMBL" id="AWM35873.1"/>
    </source>
</evidence>
<evidence type="ECO:0000313" key="2">
    <source>
        <dbReference type="Proteomes" id="UP000245802"/>
    </source>
</evidence>
<sequence>MNRWRVRLLAFAGLCSVGTLMYLTRADRTPEADPEGLHTDDRVRRLAPYDIAAATVATWSPLDIPPLGVVPAGATRPRREVFEALGLDEHRVRDLRASPSFRVTILRWQVSPSYDVVCMTADNSPASSAVPLDDPERSVYGIRFVSRSEGAHHIW</sequence>
<organism evidence="1 2">
    <name type="scientific">Gemmata obscuriglobus</name>
    <dbReference type="NCBI Taxonomy" id="114"/>
    <lineage>
        <taxon>Bacteria</taxon>
        <taxon>Pseudomonadati</taxon>
        <taxon>Planctomycetota</taxon>
        <taxon>Planctomycetia</taxon>
        <taxon>Gemmatales</taxon>
        <taxon>Gemmataceae</taxon>
        <taxon>Gemmata</taxon>
    </lineage>
</organism>
<dbReference type="AlphaFoldDB" id="A0A2Z3GPY6"/>
<name>A0A2Z3GPY6_9BACT</name>
<accession>A0A2Z3GPY6</accession>
<keyword evidence="2" id="KW-1185">Reference proteome</keyword>
<dbReference type="RefSeq" id="WP_029601261.1">
    <property type="nucleotide sequence ID" value="NZ_CP025958.1"/>
</dbReference>
<dbReference type="KEGG" id="gog:C1280_01805"/>
<protein>
    <submittedName>
        <fullName evidence="1">Uncharacterized protein</fullName>
    </submittedName>
</protein>
<dbReference type="OrthoDB" id="9991410at2"/>
<proteinExistence type="predicted"/>